<organism evidence="1 2">
    <name type="scientific">Hypoxylon rubiginosum</name>
    <dbReference type="NCBI Taxonomy" id="110542"/>
    <lineage>
        <taxon>Eukaryota</taxon>
        <taxon>Fungi</taxon>
        <taxon>Dikarya</taxon>
        <taxon>Ascomycota</taxon>
        <taxon>Pezizomycotina</taxon>
        <taxon>Sordariomycetes</taxon>
        <taxon>Xylariomycetidae</taxon>
        <taxon>Xylariales</taxon>
        <taxon>Hypoxylaceae</taxon>
        <taxon>Hypoxylon</taxon>
    </lineage>
</organism>
<evidence type="ECO:0000313" key="2">
    <source>
        <dbReference type="Proteomes" id="UP001497680"/>
    </source>
</evidence>
<dbReference type="Proteomes" id="UP001497680">
    <property type="component" value="Unassembled WGS sequence"/>
</dbReference>
<gene>
    <name evidence="1" type="ORF">F4821DRAFT_281377</name>
</gene>
<comment type="caution">
    <text evidence="1">The sequence shown here is derived from an EMBL/GenBank/DDBJ whole genome shotgun (WGS) entry which is preliminary data.</text>
</comment>
<keyword evidence="2" id="KW-1185">Reference proteome</keyword>
<name>A0ACC0CRF1_9PEZI</name>
<sequence>MLFKSTAVLACLAFAQAVPTTITEGTLTDLIARQGAEKFRDQLPGCGDDPTFAPKSGYKKEQGKKVPKDGKDDACTTGHNSDHCWTEYYIVESEIEYNNWVNSGAAIDCNSTSRCSSTDIDLGQTCESHTVSHSDGGEWKILDVAIDGKIWEGWGLKAGNSVSYKWDNSKSDQKTVCTSQSARNQCTWEDDKCHQIWYAQRDARLYGYAMRVCNGKTDSKNTQMNEQKSDGKWIRGMEDFSIRLPINKLVGCNAKCEEHNYPEPKPSEPGRHPFTADW</sequence>
<evidence type="ECO:0000313" key="1">
    <source>
        <dbReference type="EMBL" id="KAI6083042.1"/>
    </source>
</evidence>
<protein>
    <submittedName>
        <fullName evidence="1">Uncharacterized protein</fullName>
    </submittedName>
</protein>
<dbReference type="EMBL" id="MU394359">
    <property type="protein sequence ID" value="KAI6083042.1"/>
    <property type="molecule type" value="Genomic_DNA"/>
</dbReference>
<accession>A0ACC0CRF1</accession>
<reference evidence="1 2" key="1">
    <citation type="journal article" date="2022" name="New Phytol.">
        <title>Ecological generalism drives hyperdiversity of secondary metabolite gene clusters in xylarialean endophytes.</title>
        <authorList>
            <person name="Franco M.E.E."/>
            <person name="Wisecaver J.H."/>
            <person name="Arnold A.E."/>
            <person name="Ju Y.M."/>
            <person name="Slot J.C."/>
            <person name="Ahrendt S."/>
            <person name="Moore L.P."/>
            <person name="Eastman K.E."/>
            <person name="Scott K."/>
            <person name="Konkel Z."/>
            <person name="Mondo S.J."/>
            <person name="Kuo A."/>
            <person name="Hayes R.D."/>
            <person name="Haridas S."/>
            <person name="Andreopoulos B."/>
            <person name="Riley R."/>
            <person name="LaButti K."/>
            <person name="Pangilinan J."/>
            <person name="Lipzen A."/>
            <person name="Amirebrahimi M."/>
            <person name="Yan J."/>
            <person name="Adam C."/>
            <person name="Keymanesh K."/>
            <person name="Ng V."/>
            <person name="Louie K."/>
            <person name="Northen T."/>
            <person name="Drula E."/>
            <person name="Henrissat B."/>
            <person name="Hsieh H.M."/>
            <person name="Youens-Clark K."/>
            <person name="Lutzoni F."/>
            <person name="Miadlikowska J."/>
            <person name="Eastwood D.C."/>
            <person name="Hamelin R.C."/>
            <person name="Grigoriev I.V."/>
            <person name="U'Ren J.M."/>
        </authorList>
    </citation>
    <scope>NUCLEOTIDE SEQUENCE [LARGE SCALE GENOMIC DNA]</scope>
    <source>
        <strain evidence="1 2">ER1909</strain>
    </source>
</reference>
<proteinExistence type="predicted"/>